<comment type="cofactor">
    <cofactor evidence="3">
        <name>Mg(2+)</name>
        <dbReference type="ChEBI" id="CHEBI:18420"/>
    </cofactor>
</comment>
<feature type="binding site" evidence="2">
    <location>
        <begin position="83"/>
        <end position="84"/>
    </location>
    <ligand>
        <name>CoA</name>
        <dbReference type="ChEBI" id="CHEBI:57287"/>
    </ligand>
</feature>
<name>A0A2X0IKI8_9ACTN</name>
<feature type="domain" description="4'-phosphopantetheinyl transferase N-terminal" evidence="5">
    <location>
        <begin position="27"/>
        <end position="94"/>
    </location>
</feature>
<keyword evidence="3" id="KW-0479">Metal-binding</keyword>
<dbReference type="GO" id="GO:0009366">
    <property type="term" value="C:enterobactin synthetase complex"/>
    <property type="evidence" value="ECO:0007669"/>
    <property type="project" value="InterPro"/>
</dbReference>
<dbReference type="SUPFAM" id="SSF56214">
    <property type="entry name" value="4'-phosphopantetheinyl transferase"/>
    <property type="match status" value="1"/>
</dbReference>
<evidence type="ECO:0000313" key="7">
    <source>
        <dbReference type="Proteomes" id="UP000248889"/>
    </source>
</evidence>
<evidence type="ECO:0000259" key="5">
    <source>
        <dbReference type="Pfam" id="PF17837"/>
    </source>
</evidence>
<reference evidence="6 7" key="1">
    <citation type="submission" date="2018-06" db="EMBL/GenBank/DDBJ databases">
        <title>Streptacidiphilus pinicola sp. nov., isolated from pine grove soil.</title>
        <authorList>
            <person name="Roh S.G."/>
            <person name="Park S."/>
            <person name="Kim M.-K."/>
            <person name="Yun B.-R."/>
            <person name="Park J."/>
            <person name="Kim M.J."/>
            <person name="Kim Y.S."/>
            <person name="Kim S.B."/>
        </authorList>
    </citation>
    <scope>NUCLEOTIDE SEQUENCE [LARGE SCALE GENOMIC DNA]</scope>
    <source>
        <strain evidence="6 7">MMS16-CNU450</strain>
    </source>
</reference>
<feature type="binding site" evidence="2">
    <location>
        <position position="164"/>
    </location>
    <ligand>
        <name>CoA</name>
        <dbReference type="ChEBI" id="CHEBI:57287"/>
    </ligand>
</feature>
<feature type="binding site" evidence="3">
    <location>
        <position position="106"/>
    </location>
    <ligand>
        <name>Mg(2+)</name>
        <dbReference type="ChEBI" id="CHEBI:18420"/>
    </ligand>
</feature>
<accession>A0A2X0IKI8</accession>
<dbReference type="GO" id="GO:0008897">
    <property type="term" value="F:holo-[acyl-carrier-protein] synthase activity"/>
    <property type="evidence" value="ECO:0007669"/>
    <property type="project" value="InterPro"/>
</dbReference>
<evidence type="ECO:0000313" key="6">
    <source>
        <dbReference type="EMBL" id="RAG85137.1"/>
    </source>
</evidence>
<feature type="binding site" evidence="2">
    <location>
        <position position="150"/>
    </location>
    <ligand>
        <name>CoA</name>
        <dbReference type="ChEBI" id="CHEBI:57287"/>
    </ligand>
</feature>
<feature type="binding site" evidence="2">
    <location>
        <position position="47"/>
    </location>
    <ligand>
        <name>CoA</name>
        <dbReference type="ChEBI" id="CHEBI:57287"/>
    </ligand>
</feature>
<feature type="binding site" evidence="2">
    <location>
        <position position="105"/>
    </location>
    <ligand>
        <name>CoA</name>
        <dbReference type="ChEBI" id="CHEBI:57287"/>
    </ligand>
</feature>
<dbReference type="PRINTS" id="PR01399">
    <property type="entry name" value="ENTSNTHTASED"/>
</dbReference>
<keyword evidence="7" id="KW-1185">Reference proteome</keyword>
<keyword evidence="1 6" id="KW-0808">Transferase</keyword>
<feature type="binding site" evidence="2">
    <location>
        <position position="154"/>
    </location>
    <ligand>
        <name>CoA</name>
        <dbReference type="ChEBI" id="CHEBI:57287"/>
    </ligand>
</feature>
<dbReference type="GO" id="GO:0009239">
    <property type="term" value="P:enterobactin biosynthetic process"/>
    <property type="evidence" value="ECO:0007669"/>
    <property type="project" value="InterPro"/>
</dbReference>
<dbReference type="EMBL" id="QKYN01000051">
    <property type="protein sequence ID" value="RAG85137.1"/>
    <property type="molecule type" value="Genomic_DNA"/>
</dbReference>
<sequence>MLSELLPGSIRTAEAFESVADVLLFPEEQAVIVDAVEKRRREFATARQCARRALAALGQPVVPLLPGRQGAPSWPPAVVGSVTHCDGYHAAAVALRAEVASLGIDAEPDVELPDGVLEFIARPRERQQVAELTEQDPSLHWGRLLFSAKESVYKTWFPLTGQWLGFHEAELDINPLGGTFRVRLLREGRDPEGRQLHTFHGRWLHRRNLIVTAVAHI</sequence>
<dbReference type="OrthoDB" id="8210607at2"/>
<feature type="binding site" evidence="3">
    <location>
        <position position="105"/>
    </location>
    <ligand>
        <name>Mg(2+)</name>
        <dbReference type="ChEBI" id="CHEBI:18420"/>
    </ligand>
</feature>
<dbReference type="GO" id="GO:0000287">
    <property type="term" value="F:magnesium ion binding"/>
    <property type="evidence" value="ECO:0007669"/>
    <property type="project" value="InterPro"/>
</dbReference>
<proteinExistence type="predicted"/>
<comment type="caution">
    <text evidence="6">The sequence shown here is derived from an EMBL/GenBank/DDBJ whole genome shotgun (WGS) entry which is preliminary data.</text>
</comment>
<dbReference type="PANTHER" id="PTHR38096:SF1">
    <property type="entry name" value="ENTEROBACTIN SYNTHASE COMPONENT D"/>
    <property type="match status" value="1"/>
</dbReference>
<evidence type="ECO:0000259" key="4">
    <source>
        <dbReference type="Pfam" id="PF01648"/>
    </source>
</evidence>
<dbReference type="InterPro" id="IPR041354">
    <property type="entry name" value="4PPT_N"/>
</dbReference>
<dbReference type="Pfam" id="PF17837">
    <property type="entry name" value="4PPT_N"/>
    <property type="match status" value="1"/>
</dbReference>
<organism evidence="6 7">
    <name type="scientific">Streptacidiphilus pinicola</name>
    <dbReference type="NCBI Taxonomy" id="2219663"/>
    <lineage>
        <taxon>Bacteria</taxon>
        <taxon>Bacillati</taxon>
        <taxon>Actinomycetota</taxon>
        <taxon>Actinomycetes</taxon>
        <taxon>Kitasatosporales</taxon>
        <taxon>Streptomycetaceae</taxon>
        <taxon>Streptacidiphilus</taxon>
    </lineage>
</organism>
<keyword evidence="3" id="KW-0460">Magnesium</keyword>
<protein>
    <submittedName>
        <fullName evidence="6">4'-phosphopantetheinyl transferase</fullName>
    </submittedName>
</protein>
<dbReference type="Proteomes" id="UP000248889">
    <property type="component" value="Unassembled WGS sequence"/>
</dbReference>
<dbReference type="InterPro" id="IPR008278">
    <property type="entry name" value="4-PPantetheinyl_Trfase_dom"/>
</dbReference>
<dbReference type="GO" id="GO:0005886">
    <property type="term" value="C:plasma membrane"/>
    <property type="evidence" value="ECO:0007669"/>
    <property type="project" value="TreeGrafter"/>
</dbReference>
<dbReference type="PANTHER" id="PTHR38096">
    <property type="entry name" value="ENTEROBACTIN SYNTHASE COMPONENT D"/>
    <property type="match status" value="1"/>
</dbReference>
<dbReference type="InterPro" id="IPR037143">
    <property type="entry name" value="4-PPantetheinyl_Trfase_dom_sf"/>
</dbReference>
<evidence type="ECO:0000256" key="1">
    <source>
        <dbReference type="ARBA" id="ARBA00022679"/>
    </source>
</evidence>
<dbReference type="InterPro" id="IPR003542">
    <property type="entry name" value="Enbac_synth_compD-like"/>
</dbReference>
<dbReference type="Pfam" id="PF01648">
    <property type="entry name" value="ACPS"/>
    <property type="match status" value="1"/>
</dbReference>
<feature type="domain" description="4'-phosphopantetheinyl transferase" evidence="4">
    <location>
        <begin position="101"/>
        <end position="186"/>
    </location>
</feature>
<evidence type="ECO:0000256" key="2">
    <source>
        <dbReference type="PIRSR" id="PIRSR603542-1"/>
    </source>
</evidence>
<feature type="binding site" evidence="2">
    <location>
        <position position="39"/>
    </location>
    <ligand>
        <name>CoA</name>
        <dbReference type="ChEBI" id="CHEBI:57287"/>
    </ligand>
</feature>
<feature type="binding site" evidence="3">
    <location>
        <position position="107"/>
    </location>
    <ligand>
        <name>Mg(2+)</name>
        <dbReference type="ChEBI" id="CHEBI:18420"/>
    </ligand>
</feature>
<dbReference type="AlphaFoldDB" id="A0A2X0IKI8"/>
<evidence type="ECO:0000256" key="3">
    <source>
        <dbReference type="PIRSR" id="PIRSR603542-2"/>
    </source>
</evidence>
<gene>
    <name evidence="6" type="ORF">DN069_13360</name>
</gene>